<sequence length="152" mass="17408">MVTTPDKSSTEAYRSMLGVEKYLTRCSIEKPLRELIKLRVSQINGCAYCIDMHWKDARADGETEQRLYGLPAWRESPYYSEREQVGLQLAEELTRVADRSVPDDIHELARKQFNPQELSDLAWIVAAINAWNRVNIALRTAPGDYQPPLAAR</sequence>
<dbReference type="PANTHER" id="PTHR34846:SF10">
    <property type="entry name" value="CYTOPLASMIC PROTEIN"/>
    <property type="match status" value="1"/>
</dbReference>
<dbReference type="RefSeq" id="WP_146410110.1">
    <property type="nucleotide sequence ID" value="NZ_SJPU01000023.1"/>
</dbReference>
<dbReference type="Pfam" id="PF02627">
    <property type="entry name" value="CMD"/>
    <property type="match status" value="1"/>
</dbReference>
<dbReference type="Gene3D" id="1.20.1290.10">
    <property type="entry name" value="AhpD-like"/>
    <property type="match status" value="1"/>
</dbReference>
<reference evidence="2 3" key="1">
    <citation type="journal article" date="2020" name="Antonie Van Leeuwenhoek">
        <title>Rhodopirellula heiligendammensis sp. nov., Rhodopirellula pilleata sp. nov., and Rhodopirellula solitaria sp. nov. isolated from natural or artificial marine surfaces in Northern Germany and California, USA, and emended description of the genus Rhodopirellula.</title>
        <authorList>
            <person name="Kallscheuer N."/>
            <person name="Wiegand S."/>
            <person name="Jogler M."/>
            <person name="Boedeker C."/>
            <person name="Peeters S.H."/>
            <person name="Rast P."/>
            <person name="Heuer A."/>
            <person name="Jetten M.S.M."/>
            <person name="Rohde M."/>
            <person name="Jogler C."/>
        </authorList>
    </citation>
    <scope>NUCLEOTIDE SEQUENCE [LARGE SCALE GENOMIC DNA]</scope>
    <source>
        <strain evidence="2 3">Poly21</strain>
    </source>
</reference>
<gene>
    <name evidence="2" type="ORF">Poly21_57300</name>
</gene>
<dbReference type="EMBL" id="SJPU01000023">
    <property type="protein sequence ID" value="TWU05361.1"/>
    <property type="molecule type" value="Genomic_DNA"/>
</dbReference>
<comment type="caution">
    <text evidence="2">The sequence shown here is derived from an EMBL/GenBank/DDBJ whole genome shotgun (WGS) entry which is preliminary data.</text>
</comment>
<evidence type="ECO:0000259" key="1">
    <source>
        <dbReference type="Pfam" id="PF02627"/>
    </source>
</evidence>
<name>A0A5C6B1A3_9BACT</name>
<proteinExistence type="predicted"/>
<dbReference type="InterPro" id="IPR029032">
    <property type="entry name" value="AhpD-like"/>
</dbReference>
<dbReference type="OrthoDB" id="9801997at2"/>
<keyword evidence="3" id="KW-1185">Reference proteome</keyword>
<dbReference type="PANTHER" id="PTHR34846">
    <property type="entry name" value="4-CARBOXYMUCONOLACTONE DECARBOXYLASE FAMILY PROTEIN (AFU_ORTHOLOGUE AFUA_6G11590)"/>
    <property type="match status" value="1"/>
</dbReference>
<dbReference type="GO" id="GO:0051920">
    <property type="term" value="F:peroxiredoxin activity"/>
    <property type="evidence" value="ECO:0007669"/>
    <property type="project" value="InterPro"/>
</dbReference>
<dbReference type="InterPro" id="IPR003779">
    <property type="entry name" value="CMD-like"/>
</dbReference>
<dbReference type="Proteomes" id="UP000319908">
    <property type="component" value="Unassembled WGS sequence"/>
</dbReference>
<feature type="domain" description="Carboxymuconolactone decarboxylase-like" evidence="1">
    <location>
        <begin position="12"/>
        <end position="92"/>
    </location>
</feature>
<dbReference type="SUPFAM" id="SSF69118">
    <property type="entry name" value="AhpD-like"/>
    <property type="match status" value="1"/>
</dbReference>
<organism evidence="2 3">
    <name type="scientific">Allorhodopirellula heiligendammensis</name>
    <dbReference type="NCBI Taxonomy" id="2714739"/>
    <lineage>
        <taxon>Bacteria</taxon>
        <taxon>Pseudomonadati</taxon>
        <taxon>Planctomycetota</taxon>
        <taxon>Planctomycetia</taxon>
        <taxon>Pirellulales</taxon>
        <taxon>Pirellulaceae</taxon>
        <taxon>Allorhodopirellula</taxon>
    </lineage>
</organism>
<protein>
    <submittedName>
        <fullName evidence="2">Carboxymuconolactone decarboxylase family protein</fullName>
    </submittedName>
</protein>
<evidence type="ECO:0000313" key="2">
    <source>
        <dbReference type="EMBL" id="TWU05361.1"/>
    </source>
</evidence>
<dbReference type="InterPro" id="IPR004675">
    <property type="entry name" value="AhpD_core"/>
</dbReference>
<dbReference type="AlphaFoldDB" id="A0A5C6B1A3"/>
<evidence type="ECO:0000313" key="3">
    <source>
        <dbReference type="Proteomes" id="UP000319908"/>
    </source>
</evidence>
<dbReference type="NCBIfam" id="TIGR00778">
    <property type="entry name" value="ahpD_dom"/>
    <property type="match status" value="1"/>
</dbReference>
<accession>A0A5C6B1A3</accession>